<feature type="region of interest" description="Disordered" evidence="1">
    <location>
        <begin position="519"/>
        <end position="571"/>
    </location>
</feature>
<sequence>MSVAIEPWLITTITIAGGALVAFLAVLSLCICCFCYRRQFLDCCSRCCGKCCGCCNRRPRRGLSGTVNSIKSSPIPEHIEYTPIPDEKPLDFHPLETVKQILIDTPYARKLEPLPALGSSNRIAFLTVDAQKRPFYVALLPVPPTSRFPFSNPQAAQALCTVLTLADHPNVLPTLVAHYRPASSHLLLLRPWSPMGSLRDMITSTRPALAATRKRTAMGRGLPLKTTQLILRQVVRGLLYLRERGLRYYHLTATNVIMFKPKGKQPPVAMLTDYENHTAGIESAALRGLYESLRGQGLQPPGPDVVGVARLAFEMITGHALNRFEDLSLYGLPNPTYSVRLAAQPHILGPPGCPTPHTRSAWLPNPTYSVRLAAQPHILGPPGCPTPHTRSAWLPNPTYSPQPSFPPRPPPPPPHVRDVQFVWDILRAPGLSVEQLASHPYMQAELAPAPPENPPDLSRDLFYQAMQSLQRKLGARPTGPLAAAPAAAPAGGWSWGGAAGGSLTGSYGAPGAGLAMAAEETTGAEPDAASPRAPQPPAAAPGPAVPPSPSPPSLDSPMMGAPPPPPRRMLAPRPLYVTTLPRNFKEHLRSPPPDEARPLLADLPTGSEEQPQAALDAPAEGDNAASSPPPAVCHRVLIAWLSCAPRPSRNPCCEIPAAPDLVLQSRAPNGAVDVAAAANLIQKGSSKQQLPSITLCHYISPSHTGNGHAHADLRSDSFQREPPRTSEAAPEDPHPPANRTGPQVLPTVAAAAAAQPGDQAIDLNHLLNFRDQEEHFTPQTPVEFPQLDVSPRAGVDAGAAMHPASAQRFSWSRGSLTRLGEVWQREEFPGHCGRPGGEPSAHWAEFLRPPRIGDPVPAPDKATSSAGGMPVLAPTSDSGAPVDSWWEESPACPSAALSLRVLLPRHAPTAHPAPLTVSRPHLAMGRHTMPPLGCGPPVALFQAPCPPPCRGGCLSPTLLPCRFLPDLDDCAPGTIPNSSLTCNGFGAYFREIRKPQTPKKLNVGPENPGEGWLVQDLDQMSTSFRTQPAQMAAEQKN</sequence>
<comment type="caution">
    <text evidence="3">The sequence shown here is derived from an EMBL/GenBank/DDBJ whole genome shotgun (WGS) entry which is preliminary data.</text>
</comment>
<evidence type="ECO:0000313" key="4">
    <source>
        <dbReference type="Proteomes" id="UP001141327"/>
    </source>
</evidence>
<feature type="compositionally biased region" description="Basic and acidic residues" evidence="1">
    <location>
        <begin position="709"/>
        <end position="724"/>
    </location>
</feature>
<dbReference type="EMBL" id="JAPMOS010000233">
    <property type="protein sequence ID" value="KAJ4453634.1"/>
    <property type="molecule type" value="Genomic_DNA"/>
</dbReference>
<reference evidence="3" key="1">
    <citation type="journal article" date="2022" name="bioRxiv">
        <title>Genomics of Preaxostyla Flagellates Illuminates Evolutionary Transitions and the Path Towards Mitochondrial Loss.</title>
        <authorList>
            <person name="Novak L.V.F."/>
            <person name="Treitli S.C."/>
            <person name="Pyrih J."/>
            <person name="Halakuc P."/>
            <person name="Pipaliya S.V."/>
            <person name="Vacek V."/>
            <person name="Brzon O."/>
            <person name="Soukal P."/>
            <person name="Eme L."/>
            <person name="Dacks J.B."/>
            <person name="Karnkowska A."/>
            <person name="Elias M."/>
            <person name="Hampl V."/>
        </authorList>
    </citation>
    <scope>NUCLEOTIDE SEQUENCE</scope>
    <source>
        <strain evidence="3">RCP-MX</strain>
    </source>
</reference>
<feature type="region of interest" description="Disordered" evidence="1">
    <location>
        <begin position="385"/>
        <end position="413"/>
    </location>
</feature>
<keyword evidence="2" id="KW-0472">Membrane</keyword>
<evidence type="ECO:0000256" key="2">
    <source>
        <dbReference type="SAM" id="Phobius"/>
    </source>
</evidence>
<name>A0ABQ8U8F6_9EUKA</name>
<proteinExistence type="predicted"/>
<organism evidence="3 4">
    <name type="scientific">Paratrimastix pyriformis</name>
    <dbReference type="NCBI Taxonomy" id="342808"/>
    <lineage>
        <taxon>Eukaryota</taxon>
        <taxon>Metamonada</taxon>
        <taxon>Preaxostyla</taxon>
        <taxon>Paratrimastigidae</taxon>
        <taxon>Paratrimastix</taxon>
    </lineage>
</organism>
<evidence type="ECO:0000313" key="3">
    <source>
        <dbReference type="EMBL" id="KAJ4453634.1"/>
    </source>
</evidence>
<feature type="compositionally biased region" description="Pro residues" evidence="1">
    <location>
        <begin position="533"/>
        <end position="567"/>
    </location>
</feature>
<dbReference type="Proteomes" id="UP001141327">
    <property type="component" value="Unassembled WGS sequence"/>
</dbReference>
<accession>A0ABQ8U8F6</accession>
<keyword evidence="2" id="KW-1133">Transmembrane helix</keyword>
<keyword evidence="4" id="KW-1185">Reference proteome</keyword>
<protein>
    <recommendedName>
        <fullName evidence="5">Protein kinase domain-containing protein</fullName>
    </recommendedName>
</protein>
<dbReference type="SUPFAM" id="SSF56112">
    <property type="entry name" value="Protein kinase-like (PK-like)"/>
    <property type="match status" value="1"/>
</dbReference>
<feature type="compositionally biased region" description="Pro residues" evidence="1">
    <location>
        <begin position="398"/>
        <end position="413"/>
    </location>
</feature>
<dbReference type="Gene3D" id="1.10.510.10">
    <property type="entry name" value="Transferase(Phosphotransferase) domain 1"/>
    <property type="match status" value="1"/>
</dbReference>
<evidence type="ECO:0008006" key="5">
    <source>
        <dbReference type="Google" id="ProtNLM"/>
    </source>
</evidence>
<feature type="region of interest" description="Disordered" evidence="1">
    <location>
        <begin position="704"/>
        <end position="742"/>
    </location>
</feature>
<feature type="transmembrane region" description="Helical" evidence="2">
    <location>
        <begin position="7"/>
        <end position="29"/>
    </location>
</feature>
<feature type="region of interest" description="Disordered" evidence="1">
    <location>
        <begin position="848"/>
        <end position="886"/>
    </location>
</feature>
<feature type="region of interest" description="Disordered" evidence="1">
    <location>
        <begin position="585"/>
        <end position="627"/>
    </location>
</feature>
<keyword evidence="2" id="KW-0812">Transmembrane</keyword>
<gene>
    <name evidence="3" type="ORF">PAPYR_11843</name>
</gene>
<feature type="compositionally biased region" description="Basic and acidic residues" evidence="1">
    <location>
        <begin position="585"/>
        <end position="597"/>
    </location>
</feature>
<evidence type="ECO:0000256" key="1">
    <source>
        <dbReference type="SAM" id="MobiDB-lite"/>
    </source>
</evidence>
<dbReference type="InterPro" id="IPR011009">
    <property type="entry name" value="Kinase-like_dom_sf"/>
</dbReference>